<dbReference type="Gene3D" id="2.130.10.10">
    <property type="entry name" value="YVTN repeat-like/Quinoprotein amine dehydrogenase"/>
    <property type="match status" value="1"/>
</dbReference>
<evidence type="ECO:0000256" key="3">
    <source>
        <dbReference type="PROSITE-ProRule" id="PRU00175"/>
    </source>
</evidence>
<dbReference type="GO" id="GO:0005737">
    <property type="term" value="C:cytoplasm"/>
    <property type="evidence" value="ECO:0007669"/>
    <property type="project" value="TreeGrafter"/>
</dbReference>
<dbReference type="InterPro" id="IPR056499">
    <property type="entry name" value="Beta-prop_HPS5-like"/>
</dbReference>
<dbReference type="AlphaFoldDB" id="A0A834M3Q8"/>
<dbReference type="EMBL" id="JAACXV010014027">
    <property type="protein sequence ID" value="KAF7271001.1"/>
    <property type="molecule type" value="Genomic_DNA"/>
</dbReference>
<keyword evidence="1 3" id="KW-0863">Zinc-finger</keyword>
<keyword evidence="6" id="KW-1185">Reference proteome</keyword>
<reference evidence="5" key="1">
    <citation type="submission" date="2020-08" db="EMBL/GenBank/DDBJ databases">
        <title>Genome sequencing and assembly of the red palm weevil Rhynchophorus ferrugineus.</title>
        <authorList>
            <person name="Dias G.B."/>
            <person name="Bergman C.M."/>
            <person name="Manee M."/>
        </authorList>
    </citation>
    <scope>NUCLEOTIDE SEQUENCE</scope>
    <source>
        <strain evidence="5">AA-2017</strain>
        <tissue evidence="5">Whole larva</tissue>
    </source>
</reference>
<sequence length="767" mass="88693">MDNNYIFSEHSSRINDIIVKFNSMQRIKIKSFDVSANFIVFGASSGGIYVLRREPCEYFKIIPSKEGSADIIAMSNNEKYLSVGTEKGLVIIYENFKEFNMEHQLFNEHAGNKITAMKWHNNILCIGDESGKVSIASQSALLTKAIFQVPSESIMQLDSSVVQIDAYNNYLLISTTTKACLCNTNEECYIQIGKKLRNGNFGACFCQNMPTSESTDICNKDDCKIYCARPGQRLWEASLNANVIMTYQFKEALKIIPTDVLLIRHDKNATLDENLRFGLDNDKVDENFNFQKIYAMYSRFIFTYYDKELYIFDLITNKLLFWFRLFHTIKDVAILNNTLYVWQDNMELRVFSFMKLEDLILQTLYNEQYILCAEMCVKYCDKLLKLIPKVPELYLIDILTTKLSNSSVRDQLLYVLNSIKDHNESIIIKNTITDENIKENKHEQYSEENKQDNNCKTLLKQYIVNKTHNRIKVPEAQKILNVLSIGELFMLLNYFNQYISKELNEDATEWCQEQFLQQIDNRDMVFQELPDYCLDYLTNAVININKSVKYSCSCGYPLPICHKYEPNHCEIVLDILTNRRDMDTIFKEIPYILMISNCSKNIQRLCLNCDGPINVDGLISWTEMGKIVLQLLGPTSTIRILKCFERKIPAGALDATFYQTCIVGQVFKNNADIKTSNKAAVAFVDKLEGETYNEFQRHLDKYFNKKYLKNSSLQSSSLWVDSKAKCPICKLSLKNDAFDCETGKTCQHIFHSICLKHNNGNCTFCTE</sequence>
<proteinExistence type="predicted"/>
<dbReference type="PANTHER" id="PTHR23287:SF18">
    <property type="entry name" value="BLOC-2 COMPLEX MEMBER HPS5"/>
    <property type="match status" value="1"/>
</dbReference>
<evidence type="ECO:0000313" key="6">
    <source>
        <dbReference type="Proteomes" id="UP000625711"/>
    </source>
</evidence>
<evidence type="ECO:0000313" key="5">
    <source>
        <dbReference type="EMBL" id="KAF7271001.1"/>
    </source>
</evidence>
<evidence type="ECO:0000259" key="4">
    <source>
        <dbReference type="PROSITE" id="PS50089"/>
    </source>
</evidence>
<comment type="caution">
    <text evidence="5">The sequence shown here is derived from an EMBL/GenBank/DDBJ whole genome shotgun (WGS) entry which is preliminary data.</text>
</comment>
<evidence type="ECO:0000256" key="2">
    <source>
        <dbReference type="ARBA" id="ARBA00022833"/>
    </source>
</evidence>
<dbReference type="PROSITE" id="PS50089">
    <property type="entry name" value="ZF_RING_2"/>
    <property type="match status" value="1"/>
</dbReference>
<dbReference type="Pfam" id="PF23756">
    <property type="entry name" value="Beta-prop_HPS5"/>
    <property type="match status" value="1"/>
</dbReference>
<dbReference type="Proteomes" id="UP000625711">
    <property type="component" value="Unassembled WGS sequence"/>
</dbReference>
<name>A0A834M3Q8_RHYFE</name>
<feature type="domain" description="RING-type" evidence="4">
    <location>
        <begin position="726"/>
        <end position="766"/>
    </location>
</feature>
<dbReference type="SUPFAM" id="SSF50978">
    <property type="entry name" value="WD40 repeat-like"/>
    <property type="match status" value="1"/>
</dbReference>
<keyword evidence="2" id="KW-0862">Zinc</keyword>
<keyword evidence="1 3" id="KW-0479">Metal-binding</keyword>
<gene>
    <name evidence="5" type="ORF">GWI33_016061</name>
</gene>
<evidence type="ECO:0000256" key="1">
    <source>
        <dbReference type="ARBA" id="ARBA00022771"/>
    </source>
</evidence>
<dbReference type="InterPro" id="IPR015943">
    <property type="entry name" value="WD40/YVTN_repeat-like_dom_sf"/>
</dbReference>
<dbReference type="GO" id="GO:0008270">
    <property type="term" value="F:zinc ion binding"/>
    <property type="evidence" value="ECO:0007669"/>
    <property type="project" value="UniProtKB-KW"/>
</dbReference>
<dbReference type="GO" id="GO:0048066">
    <property type="term" value="P:developmental pigmentation"/>
    <property type="evidence" value="ECO:0007669"/>
    <property type="project" value="TreeGrafter"/>
</dbReference>
<organism evidence="5 6">
    <name type="scientific">Rhynchophorus ferrugineus</name>
    <name type="common">Red palm weevil</name>
    <name type="synonym">Curculio ferrugineus</name>
    <dbReference type="NCBI Taxonomy" id="354439"/>
    <lineage>
        <taxon>Eukaryota</taxon>
        <taxon>Metazoa</taxon>
        <taxon>Ecdysozoa</taxon>
        <taxon>Arthropoda</taxon>
        <taxon>Hexapoda</taxon>
        <taxon>Insecta</taxon>
        <taxon>Pterygota</taxon>
        <taxon>Neoptera</taxon>
        <taxon>Endopterygota</taxon>
        <taxon>Coleoptera</taxon>
        <taxon>Polyphaga</taxon>
        <taxon>Cucujiformia</taxon>
        <taxon>Curculionidae</taxon>
        <taxon>Dryophthorinae</taxon>
        <taxon>Rhynchophorus</taxon>
    </lineage>
</organism>
<dbReference type="PANTHER" id="PTHR23287">
    <property type="entry name" value="RUBY-EYE2-LIKE PROTEIN"/>
    <property type="match status" value="1"/>
</dbReference>
<dbReference type="SUPFAM" id="SSF57850">
    <property type="entry name" value="RING/U-box"/>
    <property type="match status" value="1"/>
</dbReference>
<accession>A0A834M3Q8</accession>
<dbReference type="OrthoDB" id="19493at2759"/>
<dbReference type="InterPro" id="IPR001841">
    <property type="entry name" value="Znf_RING"/>
</dbReference>
<dbReference type="InterPro" id="IPR036322">
    <property type="entry name" value="WD40_repeat_dom_sf"/>
</dbReference>
<protein>
    <recommendedName>
        <fullName evidence="4">RING-type domain-containing protein</fullName>
    </recommendedName>
</protein>